<organism evidence="1 2">
    <name type="scientific">Shewanella woodyi (strain ATCC 51908 / MS32)</name>
    <dbReference type="NCBI Taxonomy" id="392500"/>
    <lineage>
        <taxon>Bacteria</taxon>
        <taxon>Pseudomonadati</taxon>
        <taxon>Pseudomonadota</taxon>
        <taxon>Gammaproteobacteria</taxon>
        <taxon>Alteromonadales</taxon>
        <taxon>Shewanellaceae</taxon>
        <taxon>Shewanella</taxon>
    </lineage>
</organism>
<gene>
    <name evidence="1" type="ordered locus">Swoo_3498</name>
</gene>
<accession>B1KRJ7</accession>
<evidence type="ECO:0000313" key="2">
    <source>
        <dbReference type="Proteomes" id="UP000002168"/>
    </source>
</evidence>
<protein>
    <submittedName>
        <fullName evidence="1">Uncharacterized protein</fullName>
    </submittedName>
</protein>
<dbReference type="EMBL" id="CP000961">
    <property type="protein sequence ID" value="ACA87762.1"/>
    <property type="molecule type" value="Genomic_DNA"/>
</dbReference>
<dbReference type="HOGENOM" id="CLU_2939271_0_0_6"/>
<dbReference type="Proteomes" id="UP000002168">
    <property type="component" value="Chromosome"/>
</dbReference>
<dbReference type="AlphaFoldDB" id="B1KRJ7"/>
<evidence type="ECO:0000313" key="1">
    <source>
        <dbReference type="EMBL" id="ACA87762.1"/>
    </source>
</evidence>
<dbReference type="KEGG" id="swd:Swoo_3498"/>
<dbReference type="RefSeq" id="WP_012326095.1">
    <property type="nucleotide sequence ID" value="NC_010506.1"/>
</dbReference>
<keyword evidence="2" id="KW-1185">Reference proteome</keyword>
<dbReference type="STRING" id="392500.Swoo_3498"/>
<proteinExistence type="predicted"/>
<reference evidence="1 2" key="1">
    <citation type="submission" date="2008-02" db="EMBL/GenBank/DDBJ databases">
        <title>Complete sequence of Shewanella woodyi ATCC 51908.</title>
        <authorList>
            <consortium name="US DOE Joint Genome Institute"/>
            <person name="Copeland A."/>
            <person name="Lucas S."/>
            <person name="Lapidus A."/>
            <person name="Glavina del Rio T."/>
            <person name="Dalin E."/>
            <person name="Tice H."/>
            <person name="Bruce D."/>
            <person name="Goodwin L."/>
            <person name="Pitluck S."/>
            <person name="Sims D."/>
            <person name="Brettin T."/>
            <person name="Detter J.C."/>
            <person name="Han C."/>
            <person name="Kuske C.R."/>
            <person name="Schmutz J."/>
            <person name="Larimer F."/>
            <person name="Land M."/>
            <person name="Hauser L."/>
            <person name="Kyrpides N."/>
            <person name="Lykidis A."/>
            <person name="Zhao J.-S."/>
            <person name="Richardson P."/>
        </authorList>
    </citation>
    <scope>NUCLEOTIDE SEQUENCE [LARGE SCALE GENOMIC DNA]</scope>
    <source>
        <strain evidence="2">ATCC 51908 / MS32</strain>
    </source>
</reference>
<name>B1KRJ7_SHEWM</name>
<sequence>MEKLQEKLASQARVFEREKFSSRVRTRHDLEQELEKLKILPFNDGRQSLIKQLEKRLKHV</sequence>